<evidence type="ECO:0000259" key="1">
    <source>
        <dbReference type="Pfam" id="PF01418"/>
    </source>
</evidence>
<dbReference type="GO" id="GO:0003700">
    <property type="term" value="F:DNA-binding transcription factor activity"/>
    <property type="evidence" value="ECO:0007669"/>
    <property type="project" value="InterPro"/>
</dbReference>
<evidence type="ECO:0000313" key="2">
    <source>
        <dbReference type="EMBL" id="AUM62716.1"/>
    </source>
</evidence>
<dbReference type="InterPro" id="IPR036388">
    <property type="entry name" value="WH-like_DNA-bd_sf"/>
</dbReference>
<evidence type="ECO:0000313" key="3">
    <source>
        <dbReference type="Proteomes" id="UP000234790"/>
    </source>
</evidence>
<feature type="domain" description="HTH rpiR-type" evidence="1">
    <location>
        <begin position="23"/>
        <end position="78"/>
    </location>
</feature>
<dbReference type="EMBL" id="CP025543">
    <property type="protein sequence ID" value="AUM62716.1"/>
    <property type="molecule type" value="Genomic_DNA"/>
</dbReference>
<dbReference type="Gene3D" id="1.10.10.10">
    <property type="entry name" value="Winged helix-like DNA-binding domain superfamily/Winged helix DNA-binding domain"/>
    <property type="match status" value="1"/>
</dbReference>
<dbReference type="InterPro" id="IPR000281">
    <property type="entry name" value="HTH_RpiR"/>
</dbReference>
<name>A0A2K9LUJ2_SPISQ</name>
<protein>
    <recommendedName>
        <fullName evidence="1">HTH rpiR-type domain-containing protein</fullName>
    </recommendedName>
</protein>
<proteinExistence type="predicted"/>
<dbReference type="AlphaFoldDB" id="A0A2K9LUJ2"/>
<accession>A0A2K9LUJ2</accession>
<dbReference type="InterPro" id="IPR009057">
    <property type="entry name" value="Homeodomain-like_sf"/>
</dbReference>
<dbReference type="OrthoDB" id="388934at2"/>
<gene>
    <name evidence="2" type="ORF">SMONO_v1c04670</name>
</gene>
<keyword evidence="3" id="KW-1185">Reference proteome</keyword>
<dbReference type="Pfam" id="PF01418">
    <property type="entry name" value="HTH_6"/>
    <property type="match status" value="1"/>
</dbReference>
<dbReference type="Proteomes" id="UP000234790">
    <property type="component" value="Chromosome"/>
</dbReference>
<dbReference type="KEGG" id="smoo:SMONO_v1c04670"/>
<dbReference type="RefSeq" id="WP_101780773.1">
    <property type="nucleotide sequence ID" value="NZ_CP025543.1"/>
</dbReference>
<sequence>MKTIYIRIDNLGKENRNTVFKIIARQILEDFSKGIFLTQNELAHKCHCSKSTITAFSKAALVSGFRELQMRLRIEYENNFKINNTIDLLNKNNEQNFFEINDNLKNWVNSNDKQIEFFIKKIISKKVNVFSCYQTVYSTIFLEDVLNKNNIDNKVINLEKDVEIIRKLNYKDSYNVFIFSGRDNSFLTKLFEYIYNDNKDIIVFVSLNWKDYFKDKDITVIYFDNEKFERNFIDRNFKLIYMWKYIDYILTSKMN</sequence>
<reference evidence="2 3" key="1">
    <citation type="submission" date="2017-12" db="EMBL/GenBank/DDBJ databases">
        <title>Complete genome sequence of Spiroplasma monobiae MQ-1 (ATCC 33825).</title>
        <authorList>
            <person name="Tsai Y.-M."/>
            <person name="Lo W.-S."/>
            <person name="Wu P.-S."/>
            <person name="Cho S.-T."/>
            <person name="Kuo C.-H."/>
        </authorList>
    </citation>
    <scope>NUCLEOTIDE SEQUENCE [LARGE SCALE GENOMIC DNA]</scope>
    <source>
        <strain evidence="2 3">MQ-1</strain>
    </source>
</reference>
<organism evidence="2 3">
    <name type="scientific">Spiroplasma monobiae MQ-1</name>
    <dbReference type="NCBI Taxonomy" id="1336748"/>
    <lineage>
        <taxon>Bacteria</taxon>
        <taxon>Bacillati</taxon>
        <taxon>Mycoplasmatota</taxon>
        <taxon>Mollicutes</taxon>
        <taxon>Entomoplasmatales</taxon>
        <taxon>Spiroplasmataceae</taxon>
        <taxon>Spiroplasma</taxon>
    </lineage>
</organism>
<dbReference type="SUPFAM" id="SSF46689">
    <property type="entry name" value="Homeodomain-like"/>
    <property type="match status" value="1"/>
</dbReference>